<dbReference type="Pfam" id="PF03243">
    <property type="entry name" value="MerB"/>
    <property type="match status" value="1"/>
</dbReference>
<sequence>MPAMLTDLSERTRFAIYTHLARHGALPDPEQLARNVGITGDEYQQVLVELAETRNVVLSDGDIEMAHPFATRSFGFSVMGPDTLWWGGCAWDAFAIPNLVPTSPSVLVATTCPACATAHAWTVTNQGPPAGDQVAHFLTPVDRIWPNAAHACENQLIFCNESCVNGWLNRTGNNLGYVMSLETLWRLATHWYDGRLDTPYIRREPAAAADYFYSVGLRGSFWGLADERPSVQGRS</sequence>
<dbReference type="Proteomes" id="UP000198891">
    <property type="component" value="Unassembled WGS sequence"/>
</dbReference>
<gene>
    <name evidence="1" type="ORF">SAMN05216554_4613</name>
</gene>
<proteinExistence type="predicted"/>
<dbReference type="SUPFAM" id="SSF160387">
    <property type="entry name" value="NosL/MerB-like"/>
    <property type="match status" value="1"/>
</dbReference>
<dbReference type="Gene3D" id="3.30.450.410">
    <property type="match status" value="1"/>
</dbReference>
<evidence type="ECO:0000313" key="2">
    <source>
        <dbReference type="Proteomes" id="UP000198891"/>
    </source>
</evidence>
<keyword evidence="2" id="KW-1185">Reference proteome</keyword>
<reference evidence="1 2" key="1">
    <citation type="submission" date="2016-10" db="EMBL/GenBank/DDBJ databases">
        <authorList>
            <person name="de Groot N.N."/>
        </authorList>
    </citation>
    <scope>NUCLEOTIDE SEQUENCE [LARGE SCALE GENOMIC DNA]</scope>
    <source>
        <strain evidence="1 2">CGMCC 4.3491</strain>
    </source>
</reference>
<dbReference type="AlphaFoldDB" id="A0A1H3TZN7"/>
<name>A0A1H3TZN7_9MICO</name>
<keyword evidence="1" id="KW-0456">Lyase</keyword>
<dbReference type="GO" id="GO:0018836">
    <property type="term" value="F:alkylmercury lyase activity"/>
    <property type="evidence" value="ECO:0007669"/>
    <property type="project" value="InterPro"/>
</dbReference>
<evidence type="ECO:0000313" key="1">
    <source>
        <dbReference type="EMBL" id="SDZ55558.1"/>
    </source>
</evidence>
<dbReference type="InterPro" id="IPR053717">
    <property type="entry name" value="MerB_lyase_sf"/>
</dbReference>
<dbReference type="EMBL" id="FNPZ01000009">
    <property type="protein sequence ID" value="SDZ55558.1"/>
    <property type="molecule type" value="Genomic_DNA"/>
</dbReference>
<dbReference type="InterPro" id="IPR004927">
    <property type="entry name" value="MerB"/>
</dbReference>
<protein>
    <submittedName>
        <fullName evidence="1">Alkylmercury lyase</fullName>
    </submittedName>
</protein>
<accession>A0A1H3TZN7</accession>
<organism evidence="1 2">
    <name type="scientific">Herbiconiux ginsengi</name>
    <dbReference type="NCBI Taxonomy" id="381665"/>
    <lineage>
        <taxon>Bacteria</taxon>
        <taxon>Bacillati</taxon>
        <taxon>Actinomycetota</taxon>
        <taxon>Actinomycetes</taxon>
        <taxon>Micrococcales</taxon>
        <taxon>Microbacteriaceae</taxon>
        <taxon>Herbiconiux</taxon>
    </lineage>
</organism>